<dbReference type="PANTHER" id="PTHR46300">
    <property type="entry name" value="P450, PUTATIVE (EUROFUNG)-RELATED-RELATED"/>
    <property type="match status" value="1"/>
</dbReference>
<organism evidence="16 17">
    <name type="scientific">Trametes pubescens</name>
    <name type="common">White-rot fungus</name>
    <dbReference type="NCBI Taxonomy" id="154538"/>
    <lineage>
        <taxon>Eukaryota</taxon>
        <taxon>Fungi</taxon>
        <taxon>Dikarya</taxon>
        <taxon>Basidiomycota</taxon>
        <taxon>Agaricomycotina</taxon>
        <taxon>Agaricomycetes</taxon>
        <taxon>Polyporales</taxon>
        <taxon>Polyporaceae</taxon>
        <taxon>Trametes</taxon>
    </lineage>
</organism>
<evidence type="ECO:0000313" key="17">
    <source>
        <dbReference type="Proteomes" id="UP000184267"/>
    </source>
</evidence>
<evidence type="ECO:0000256" key="15">
    <source>
        <dbReference type="SAM" id="MobiDB-lite"/>
    </source>
</evidence>
<sequence length="528" mass="57834">MLSLFGLRSKHLPPGPPGLPVVGNLTQIPSTEQWVWFHNISKKYGDVNTLHVLNTTLIVLNSQESIDALFNKKVEQYSCKPPRKMANLSDLIMTLPFMNPGADYSNARKQFHNEIGQMVVGAYNKEYETSSRRFIQTLSQNLHTADLTKIIDDSIGHVFLKVSTGYEPKPTDTILEQMNNLAHFAADVLGDKFQKLDILPFLCSLPTWAPVAGPLLRLGAKWKKQLHATADETVKLAQEGKNAGNDSVMHNLMIASGEKTLDDRTKMIAVTMNAGGMLATESALLTFLLAMAKFPDLLRRAQAEVDGLTEGKRLPTMADRPRLPFVDAVLSEVLRWVSIAPVITREVNEDDYYNGYFIPKGATLMANNWAISRDEKLFPDPEAFKPERWLDASGTKLRDDLLHPMKFAFGFGHHTCPGRYLADALLFSHYAHILAVFDVALPPSTEKAQLAADAQMKVKSNGAACRVEEVYVQLAPRSAAATELINQATAPVPASATVPAAESTPAATNGSANPIPNGVPSAKSNAAH</sequence>
<evidence type="ECO:0000256" key="11">
    <source>
        <dbReference type="ARBA" id="ARBA00023033"/>
    </source>
</evidence>
<dbReference type="EMBL" id="MNAD01001211">
    <property type="protein sequence ID" value="OJT07191.1"/>
    <property type="molecule type" value="Genomic_DNA"/>
</dbReference>
<keyword evidence="9 14" id="KW-0560">Oxidoreductase</keyword>
<dbReference type="PROSITE" id="PS00086">
    <property type="entry name" value="CYTOCHROME_P450"/>
    <property type="match status" value="1"/>
</dbReference>
<comment type="pathway">
    <text evidence="3">Secondary metabolite biosynthesis.</text>
</comment>
<dbReference type="InterPro" id="IPR036396">
    <property type="entry name" value="Cyt_P450_sf"/>
</dbReference>
<dbReference type="GO" id="GO:0016020">
    <property type="term" value="C:membrane"/>
    <property type="evidence" value="ECO:0007669"/>
    <property type="project" value="UniProtKB-SubCell"/>
</dbReference>
<keyword evidence="5 13" id="KW-0349">Heme</keyword>
<dbReference type="GO" id="GO:0020037">
    <property type="term" value="F:heme binding"/>
    <property type="evidence" value="ECO:0007669"/>
    <property type="project" value="InterPro"/>
</dbReference>
<dbReference type="SUPFAM" id="SSF48264">
    <property type="entry name" value="Cytochrome P450"/>
    <property type="match status" value="1"/>
</dbReference>
<feature type="binding site" description="axial binding residue" evidence="13">
    <location>
        <position position="416"/>
    </location>
    <ligand>
        <name>heme</name>
        <dbReference type="ChEBI" id="CHEBI:30413"/>
    </ligand>
    <ligandPart>
        <name>Fe</name>
        <dbReference type="ChEBI" id="CHEBI:18248"/>
    </ligandPart>
</feature>
<dbReference type="InterPro" id="IPR001128">
    <property type="entry name" value="Cyt_P450"/>
</dbReference>
<feature type="compositionally biased region" description="Low complexity" evidence="15">
    <location>
        <begin position="492"/>
        <end position="508"/>
    </location>
</feature>
<dbReference type="GO" id="GO:0004497">
    <property type="term" value="F:monooxygenase activity"/>
    <property type="evidence" value="ECO:0007669"/>
    <property type="project" value="UniProtKB-KW"/>
</dbReference>
<dbReference type="InterPro" id="IPR002401">
    <property type="entry name" value="Cyt_P450_E_grp-I"/>
</dbReference>
<proteinExistence type="inferred from homology"/>
<evidence type="ECO:0000256" key="6">
    <source>
        <dbReference type="ARBA" id="ARBA00022692"/>
    </source>
</evidence>
<dbReference type="Proteomes" id="UP000184267">
    <property type="component" value="Unassembled WGS sequence"/>
</dbReference>
<comment type="caution">
    <text evidence="16">The sequence shown here is derived from an EMBL/GenBank/DDBJ whole genome shotgun (WGS) entry which is preliminary data.</text>
</comment>
<evidence type="ECO:0000256" key="8">
    <source>
        <dbReference type="ARBA" id="ARBA00022989"/>
    </source>
</evidence>
<dbReference type="Pfam" id="PF00067">
    <property type="entry name" value="p450"/>
    <property type="match status" value="1"/>
</dbReference>
<evidence type="ECO:0000256" key="1">
    <source>
        <dbReference type="ARBA" id="ARBA00001971"/>
    </source>
</evidence>
<dbReference type="GO" id="GO:0016705">
    <property type="term" value="F:oxidoreductase activity, acting on paired donors, with incorporation or reduction of molecular oxygen"/>
    <property type="evidence" value="ECO:0007669"/>
    <property type="project" value="InterPro"/>
</dbReference>
<keyword evidence="6" id="KW-0812">Transmembrane</keyword>
<evidence type="ECO:0000256" key="3">
    <source>
        <dbReference type="ARBA" id="ARBA00005179"/>
    </source>
</evidence>
<reference evidence="16 17" key="1">
    <citation type="submission" date="2016-10" db="EMBL/GenBank/DDBJ databases">
        <title>Genome sequence of the basidiomycete white-rot fungus Trametes pubescens.</title>
        <authorList>
            <person name="Makela M.R."/>
            <person name="Granchi Z."/>
            <person name="Peng M."/>
            <person name="De Vries R.P."/>
            <person name="Grigoriev I."/>
            <person name="Riley R."/>
            <person name="Hilden K."/>
        </authorList>
    </citation>
    <scope>NUCLEOTIDE SEQUENCE [LARGE SCALE GENOMIC DNA]</scope>
    <source>
        <strain evidence="16 17">FBCC735</strain>
    </source>
</reference>
<evidence type="ECO:0000256" key="5">
    <source>
        <dbReference type="ARBA" id="ARBA00022617"/>
    </source>
</evidence>
<evidence type="ECO:0000256" key="13">
    <source>
        <dbReference type="PIRSR" id="PIRSR602401-1"/>
    </source>
</evidence>
<gene>
    <name evidence="16" type="ORF">TRAPUB_1955</name>
</gene>
<dbReference type="InterPro" id="IPR050364">
    <property type="entry name" value="Cytochrome_P450_fung"/>
</dbReference>
<keyword evidence="17" id="KW-1185">Reference proteome</keyword>
<protein>
    <submittedName>
        <fullName evidence="16">O-methylsterigmatocystin oxidoreductase</fullName>
    </submittedName>
</protein>
<keyword evidence="7 13" id="KW-0479">Metal-binding</keyword>
<dbReference type="Gene3D" id="1.10.630.10">
    <property type="entry name" value="Cytochrome P450"/>
    <property type="match status" value="1"/>
</dbReference>
<evidence type="ECO:0000256" key="4">
    <source>
        <dbReference type="ARBA" id="ARBA00010617"/>
    </source>
</evidence>
<keyword evidence="12" id="KW-0472">Membrane</keyword>
<comment type="cofactor">
    <cofactor evidence="1 13">
        <name>heme</name>
        <dbReference type="ChEBI" id="CHEBI:30413"/>
    </cofactor>
</comment>
<evidence type="ECO:0000256" key="12">
    <source>
        <dbReference type="ARBA" id="ARBA00023136"/>
    </source>
</evidence>
<evidence type="ECO:0000256" key="2">
    <source>
        <dbReference type="ARBA" id="ARBA00004167"/>
    </source>
</evidence>
<dbReference type="PRINTS" id="PR00463">
    <property type="entry name" value="EP450I"/>
</dbReference>
<feature type="region of interest" description="Disordered" evidence="15">
    <location>
        <begin position="492"/>
        <end position="528"/>
    </location>
</feature>
<dbReference type="STRING" id="154538.A0A1M2VHX2"/>
<keyword evidence="11 14" id="KW-0503">Monooxygenase</keyword>
<evidence type="ECO:0000256" key="9">
    <source>
        <dbReference type="ARBA" id="ARBA00023002"/>
    </source>
</evidence>
<comment type="subcellular location">
    <subcellularLocation>
        <location evidence="2">Membrane</location>
        <topology evidence="2">Single-pass membrane protein</topology>
    </subcellularLocation>
</comment>
<evidence type="ECO:0000256" key="7">
    <source>
        <dbReference type="ARBA" id="ARBA00022723"/>
    </source>
</evidence>
<keyword evidence="10 13" id="KW-0408">Iron</keyword>
<name>A0A1M2VHX2_TRAPU</name>
<keyword evidence="8" id="KW-1133">Transmembrane helix</keyword>
<evidence type="ECO:0000313" key="16">
    <source>
        <dbReference type="EMBL" id="OJT07191.1"/>
    </source>
</evidence>
<dbReference type="InterPro" id="IPR017972">
    <property type="entry name" value="Cyt_P450_CS"/>
</dbReference>
<comment type="similarity">
    <text evidence="4 14">Belongs to the cytochrome P450 family.</text>
</comment>
<accession>A0A1M2VHX2</accession>
<dbReference type="OMA" id="RWVSIAP"/>
<dbReference type="OrthoDB" id="1470350at2759"/>
<dbReference type="PANTHER" id="PTHR46300:SF7">
    <property type="entry name" value="P450, PUTATIVE (EUROFUNG)-RELATED"/>
    <property type="match status" value="1"/>
</dbReference>
<evidence type="ECO:0000256" key="14">
    <source>
        <dbReference type="RuleBase" id="RU000461"/>
    </source>
</evidence>
<evidence type="ECO:0000256" key="10">
    <source>
        <dbReference type="ARBA" id="ARBA00023004"/>
    </source>
</evidence>
<dbReference type="AlphaFoldDB" id="A0A1M2VHX2"/>
<dbReference type="GO" id="GO:0005506">
    <property type="term" value="F:iron ion binding"/>
    <property type="evidence" value="ECO:0007669"/>
    <property type="project" value="InterPro"/>
</dbReference>